<gene>
    <name evidence="1" type="ORF">BTMF_LOCUS4839</name>
</gene>
<keyword evidence="2" id="KW-1185">Reference proteome</keyword>
<name>A0A0R3QGQ7_9BILA</name>
<dbReference type="EMBL" id="UZAG01004948">
    <property type="protein sequence ID" value="VDO17352.1"/>
    <property type="molecule type" value="Genomic_DNA"/>
</dbReference>
<evidence type="ECO:0000313" key="1">
    <source>
        <dbReference type="EMBL" id="VDO17352.1"/>
    </source>
</evidence>
<dbReference type="Proteomes" id="UP000280834">
    <property type="component" value="Unassembled WGS sequence"/>
</dbReference>
<dbReference type="WBParaSite" id="BTMF_0000556301-mRNA-1">
    <property type="protein sequence ID" value="BTMF_0000556301-mRNA-1"/>
    <property type="gene ID" value="BTMF_0000556301"/>
</dbReference>
<sequence>METPKAHQPILPSECVKKVSTVAIVVVLMTERLTLKRQHHFSLGELPSRKGAVEYLSAGIISFGLKIGI</sequence>
<accession>A0A0R3QGQ7</accession>
<protein>
    <submittedName>
        <fullName evidence="1 3">Uncharacterized protein</fullName>
    </submittedName>
</protein>
<organism evidence="3">
    <name type="scientific">Brugia timori</name>
    <dbReference type="NCBI Taxonomy" id="42155"/>
    <lineage>
        <taxon>Eukaryota</taxon>
        <taxon>Metazoa</taxon>
        <taxon>Ecdysozoa</taxon>
        <taxon>Nematoda</taxon>
        <taxon>Chromadorea</taxon>
        <taxon>Rhabditida</taxon>
        <taxon>Spirurina</taxon>
        <taxon>Spiruromorpha</taxon>
        <taxon>Filarioidea</taxon>
        <taxon>Onchocercidae</taxon>
        <taxon>Brugia</taxon>
    </lineage>
</organism>
<evidence type="ECO:0000313" key="3">
    <source>
        <dbReference type="WBParaSite" id="BTMF_0000556301-mRNA-1"/>
    </source>
</evidence>
<dbReference type="AlphaFoldDB" id="A0A0R3QGQ7"/>
<reference evidence="1 2" key="2">
    <citation type="submission" date="2018-11" db="EMBL/GenBank/DDBJ databases">
        <authorList>
            <consortium name="Pathogen Informatics"/>
        </authorList>
    </citation>
    <scope>NUCLEOTIDE SEQUENCE [LARGE SCALE GENOMIC DNA]</scope>
</reference>
<reference evidence="3" key="1">
    <citation type="submission" date="2017-02" db="UniProtKB">
        <authorList>
            <consortium name="WormBaseParasite"/>
        </authorList>
    </citation>
    <scope>IDENTIFICATION</scope>
</reference>
<evidence type="ECO:0000313" key="2">
    <source>
        <dbReference type="Proteomes" id="UP000280834"/>
    </source>
</evidence>
<proteinExistence type="predicted"/>